<evidence type="ECO:0000313" key="1">
    <source>
        <dbReference type="EMBL" id="MBB3019426.1"/>
    </source>
</evidence>
<gene>
    <name evidence="1" type="ORF">FHR70_002491</name>
</gene>
<accession>A0A7W4VM84</accession>
<evidence type="ECO:0000313" key="2">
    <source>
        <dbReference type="Proteomes" id="UP000532010"/>
    </source>
</evidence>
<dbReference type="EMBL" id="JACHWB010000003">
    <property type="protein sequence ID" value="MBB3019426.1"/>
    <property type="molecule type" value="Genomic_DNA"/>
</dbReference>
<reference evidence="1 2" key="1">
    <citation type="submission" date="2020-08" db="EMBL/GenBank/DDBJ databases">
        <title>The Agave Microbiome: Exploring the role of microbial communities in plant adaptations to desert environments.</title>
        <authorList>
            <person name="Partida-Martinez L.P."/>
        </authorList>
    </citation>
    <scope>NUCLEOTIDE SEQUENCE [LARGE SCALE GENOMIC DNA]</scope>
    <source>
        <strain evidence="1 2">AT3.9</strain>
    </source>
</reference>
<dbReference type="RefSeq" id="WP_183450562.1">
    <property type="nucleotide sequence ID" value="NZ_JACHWB010000003.1"/>
</dbReference>
<organism evidence="1 2">
    <name type="scientific">Microvirga lupini</name>
    <dbReference type="NCBI Taxonomy" id="420324"/>
    <lineage>
        <taxon>Bacteria</taxon>
        <taxon>Pseudomonadati</taxon>
        <taxon>Pseudomonadota</taxon>
        <taxon>Alphaproteobacteria</taxon>
        <taxon>Hyphomicrobiales</taxon>
        <taxon>Methylobacteriaceae</taxon>
        <taxon>Microvirga</taxon>
    </lineage>
</organism>
<keyword evidence="2" id="KW-1185">Reference proteome</keyword>
<protein>
    <submittedName>
        <fullName evidence="1">Uncharacterized protein</fullName>
    </submittedName>
</protein>
<comment type="caution">
    <text evidence="1">The sequence shown here is derived from an EMBL/GenBank/DDBJ whole genome shotgun (WGS) entry which is preliminary data.</text>
</comment>
<dbReference type="AlphaFoldDB" id="A0A7W4VM84"/>
<dbReference type="Proteomes" id="UP000532010">
    <property type="component" value="Unassembled WGS sequence"/>
</dbReference>
<name>A0A7W4VM84_9HYPH</name>
<sequence>MSESELGTALAILQHVANAASAREAEYNSLGLKLDVDLENNMVGVGYAPMHNYVEGVGEAVGFADGVYLVLEDTGELTLLNKKLSPKLSAQEIEKKFFETVEKKLSA</sequence>
<proteinExistence type="predicted"/>